<dbReference type="InterPro" id="IPR056541">
    <property type="entry name" value="Ig-like_POM152"/>
</dbReference>
<evidence type="ECO:0000313" key="2">
    <source>
        <dbReference type="EMBL" id="SFD04046.1"/>
    </source>
</evidence>
<feature type="non-terminal residue" evidence="2">
    <location>
        <position position="1"/>
    </location>
</feature>
<sequence>PLPTASLSGTGNICSGGSANLSVVLTGSAPWSLVYNDGTSNITVNNILVSPHTISVSPSTTTTYNLVSVSDANCTGTVSGSATVTVKPLPTASLSGTGNFCSGGSANLSVVLTGSAPWSLVYNDGTGNVTVNNILVSPHTISVSPSTTTTYNLVSVSDANCTGTVSGSATVTVKPLPTASLSGTGNFCSGGSANLSVVLTGSAPWSLVYNDGTSNVTVNNILVSPHTISVSPSTTTTYNLVSVSDANCTGTVSGSATVTVKPLPTASLSGTGNFCSGGSASLSVVLTGSAPWSLVYNDGTSNVTVNNILTSPHTISVSPSTTTTYNLVSVSDANCTGTVSGSATVTVKPLPTASLSGTGNFCSGGSASLSVVLTGSAPWNLVYNDGTGNVTVNNILTSPHTISVSPSATTTYSLVSVSDANCTGTVSGSATVTVKPLPTASLSGTGNICAGGSANLSVVFTGSAPWSLVYNDGTGNVTVNNILTSPHTISVGPSTTTTYNLVSVSDANCTGTVSGSATITVKPLPTATLSGVGTICSGASSSISIALTG</sequence>
<feature type="domain" description="Nucleoporin POM152 Ig-like" evidence="1">
    <location>
        <begin position="447"/>
        <end position="517"/>
    </location>
</feature>
<dbReference type="RefSeq" id="WP_394333485.1">
    <property type="nucleotide sequence ID" value="NZ_FOLE01000033.1"/>
</dbReference>
<accession>A0A1I1P2Y8</accession>
<keyword evidence="3" id="KW-1185">Reference proteome</keyword>
<dbReference type="AlphaFoldDB" id="A0A1I1P2Y8"/>
<dbReference type="Pfam" id="PF24312">
    <property type="entry name" value="Ig-like_POM152"/>
    <property type="match status" value="6"/>
</dbReference>
<dbReference type="GO" id="GO:0017056">
    <property type="term" value="F:structural constituent of nuclear pore"/>
    <property type="evidence" value="ECO:0007669"/>
    <property type="project" value="InterPro"/>
</dbReference>
<protein>
    <recommendedName>
        <fullName evidence="1">Nucleoporin POM152 Ig-like domain-containing protein</fullName>
    </recommendedName>
</protein>
<proteinExistence type="predicted"/>
<dbReference type="PANTHER" id="PTHR28206:SF1">
    <property type="entry name" value="NUCLEOPORIN POM152"/>
    <property type="match status" value="1"/>
</dbReference>
<dbReference type="EMBL" id="FOLE01000033">
    <property type="protein sequence ID" value="SFD04046.1"/>
    <property type="molecule type" value="Genomic_DNA"/>
</dbReference>
<feature type="domain" description="Nucleoporin POM152 Ig-like" evidence="1">
    <location>
        <begin position="12"/>
        <end position="82"/>
    </location>
</feature>
<dbReference type="PANTHER" id="PTHR28206">
    <property type="entry name" value="NUCLEOPORIN POM152"/>
    <property type="match status" value="1"/>
</dbReference>
<dbReference type="Proteomes" id="UP000199514">
    <property type="component" value="Unassembled WGS sequence"/>
</dbReference>
<gene>
    <name evidence="2" type="ORF">SAMN05421780_1331</name>
</gene>
<dbReference type="InterPro" id="IPR037701">
    <property type="entry name" value="Pom152"/>
</dbReference>
<feature type="domain" description="Nucleoporin POM152 Ig-like" evidence="1">
    <location>
        <begin position="186"/>
        <end position="256"/>
    </location>
</feature>
<organism evidence="2 3">
    <name type="scientific">Flexibacter flexilis DSM 6793</name>
    <dbReference type="NCBI Taxonomy" id="927664"/>
    <lineage>
        <taxon>Bacteria</taxon>
        <taxon>Pseudomonadati</taxon>
        <taxon>Bacteroidota</taxon>
        <taxon>Cytophagia</taxon>
        <taxon>Cytophagales</taxon>
        <taxon>Flexibacteraceae</taxon>
        <taxon>Flexibacter</taxon>
    </lineage>
</organism>
<evidence type="ECO:0000259" key="1">
    <source>
        <dbReference type="Pfam" id="PF24312"/>
    </source>
</evidence>
<feature type="non-terminal residue" evidence="2">
    <location>
        <position position="549"/>
    </location>
</feature>
<feature type="domain" description="Nucleoporin POM152 Ig-like" evidence="1">
    <location>
        <begin position="99"/>
        <end position="169"/>
    </location>
</feature>
<dbReference type="GO" id="GO:0006606">
    <property type="term" value="P:protein import into nucleus"/>
    <property type="evidence" value="ECO:0007669"/>
    <property type="project" value="TreeGrafter"/>
</dbReference>
<evidence type="ECO:0000313" key="3">
    <source>
        <dbReference type="Proteomes" id="UP000199514"/>
    </source>
</evidence>
<feature type="domain" description="Nucleoporin POM152 Ig-like" evidence="1">
    <location>
        <begin position="360"/>
        <end position="430"/>
    </location>
</feature>
<reference evidence="2 3" key="1">
    <citation type="submission" date="2016-10" db="EMBL/GenBank/DDBJ databases">
        <authorList>
            <person name="de Groot N.N."/>
        </authorList>
    </citation>
    <scope>NUCLEOTIDE SEQUENCE [LARGE SCALE GENOMIC DNA]</scope>
    <source>
        <strain evidence="2 3">DSM 6793</strain>
    </source>
</reference>
<name>A0A1I1P2Y8_9BACT</name>
<dbReference type="GO" id="GO:0006999">
    <property type="term" value="P:nuclear pore organization"/>
    <property type="evidence" value="ECO:0007669"/>
    <property type="project" value="TreeGrafter"/>
</dbReference>
<dbReference type="STRING" id="927664.SAMN05421780_1331"/>
<feature type="domain" description="Nucleoporin POM152 Ig-like" evidence="1">
    <location>
        <begin position="273"/>
        <end position="343"/>
    </location>
</feature>